<proteinExistence type="predicted"/>
<sequence>MTSVGFAQRACGLPIQASVHPKVVTDVVNSGEVIGARVNLLVIPRHQIVNYLFSPPQPVLHVVHSIHQLFNRPQQIQIRFGNFPRRRQQLGWTGPAKGLPHRREGALAGGAVQLVLAVPGRADDLAGGSAHLDGFADAFVDVEAGRRDVLVRLANGNGGSRLHDARLARGGVEAQRILLKQRRPQSVLFRFGPLGGTHLDKGLSAALLNHVDPFDGQQLQHGDYHHHHQPSV</sequence>
<protein>
    <submittedName>
        <fullName evidence="1">(northern house mosquito) hypothetical protein</fullName>
    </submittedName>
</protein>
<dbReference type="EMBL" id="HBUE01119265">
    <property type="protein sequence ID" value="CAG6491646.1"/>
    <property type="molecule type" value="Transcribed_RNA"/>
</dbReference>
<name>A0A8D8CJC0_CULPI</name>
<accession>A0A8D8CJC0</accession>
<organism evidence="1">
    <name type="scientific">Culex pipiens</name>
    <name type="common">House mosquito</name>
    <dbReference type="NCBI Taxonomy" id="7175"/>
    <lineage>
        <taxon>Eukaryota</taxon>
        <taxon>Metazoa</taxon>
        <taxon>Ecdysozoa</taxon>
        <taxon>Arthropoda</taxon>
        <taxon>Hexapoda</taxon>
        <taxon>Insecta</taxon>
        <taxon>Pterygota</taxon>
        <taxon>Neoptera</taxon>
        <taxon>Endopterygota</taxon>
        <taxon>Diptera</taxon>
        <taxon>Nematocera</taxon>
        <taxon>Culicoidea</taxon>
        <taxon>Culicidae</taxon>
        <taxon>Culicinae</taxon>
        <taxon>Culicini</taxon>
        <taxon>Culex</taxon>
        <taxon>Culex</taxon>
    </lineage>
</organism>
<dbReference type="AlphaFoldDB" id="A0A8D8CJC0"/>
<reference evidence="1" key="1">
    <citation type="submission" date="2021-05" db="EMBL/GenBank/DDBJ databases">
        <authorList>
            <person name="Alioto T."/>
            <person name="Alioto T."/>
            <person name="Gomez Garrido J."/>
        </authorList>
    </citation>
    <scope>NUCLEOTIDE SEQUENCE</scope>
</reference>
<evidence type="ECO:0000313" key="1">
    <source>
        <dbReference type="EMBL" id="CAG6491646.1"/>
    </source>
</evidence>